<keyword evidence="3" id="KW-1185">Reference proteome</keyword>
<evidence type="ECO:0000313" key="2">
    <source>
        <dbReference type="EMBL" id="KAF2111081.1"/>
    </source>
</evidence>
<sequence length="167" mass="18576">MRRCAAPPPLAGIVFTSTALKDQGCRRLKYIQIPRGNRLAQRSQLVDMSSHKEEASKPKVKSIYSLASLTASTLVPSVADGSTTLVAREYFPLGLNFTLAKTAKHLQYLLPSRDPGRFHPSCRSGRSSKPRTRSANRKKDKLSPIKKQARSLAMEARRNLMRIVMAL</sequence>
<evidence type="ECO:0000313" key="3">
    <source>
        <dbReference type="Proteomes" id="UP000799770"/>
    </source>
</evidence>
<dbReference type="AlphaFoldDB" id="A0A6A5YYA7"/>
<gene>
    <name evidence="2" type="ORF">BDV96DRAFT_186336</name>
</gene>
<accession>A0A6A5YYA7</accession>
<proteinExistence type="predicted"/>
<feature type="compositionally biased region" description="Basic residues" evidence="1">
    <location>
        <begin position="126"/>
        <end position="140"/>
    </location>
</feature>
<organism evidence="2 3">
    <name type="scientific">Lophiotrema nucula</name>
    <dbReference type="NCBI Taxonomy" id="690887"/>
    <lineage>
        <taxon>Eukaryota</taxon>
        <taxon>Fungi</taxon>
        <taxon>Dikarya</taxon>
        <taxon>Ascomycota</taxon>
        <taxon>Pezizomycotina</taxon>
        <taxon>Dothideomycetes</taxon>
        <taxon>Pleosporomycetidae</taxon>
        <taxon>Pleosporales</taxon>
        <taxon>Lophiotremataceae</taxon>
        <taxon>Lophiotrema</taxon>
    </lineage>
</organism>
<evidence type="ECO:0000256" key="1">
    <source>
        <dbReference type="SAM" id="MobiDB-lite"/>
    </source>
</evidence>
<name>A0A6A5YYA7_9PLEO</name>
<dbReference type="EMBL" id="ML977335">
    <property type="protein sequence ID" value="KAF2111081.1"/>
    <property type="molecule type" value="Genomic_DNA"/>
</dbReference>
<dbReference type="Proteomes" id="UP000799770">
    <property type="component" value="Unassembled WGS sequence"/>
</dbReference>
<reference evidence="2" key="1">
    <citation type="journal article" date="2020" name="Stud. Mycol.">
        <title>101 Dothideomycetes genomes: a test case for predicting lifestyles and emergence of pathogens.</title>
        <authorList>
            <person name="Haridas S."/>
            <person name="Albert R."/>
            <person name="Binder M."/>
            <person name="Bloem J."/>
            <person name="Labutti K."/>
            <person name="Salamov A."/>
            <person name="Andreopoulos B."/>
            <person name="Baker S."/>
            <person name="Barry K."/>
            <person name="Bills G."/>
            <person name="Bluhm B."/>
            <person name="Cannon C."/>
            <person name="Castanera R."/>
            <person name="Culley D."/>
            <person name="Daum C."/>
            <person name="Ezra D."/>
            <person name="Gonzalez J."/>
            <person name="Henrissat B."/>
            <person name="Kuo A."/>
            <person name="Liang C."/>
            <person name="Lipzen A."/>
            <person name="Lutzoni F."/>
            <person name="Magnuson J."/>
            <person name="Mondo S."/>
            <person name="Nolan M."/>
            <person name="Ohm R."/>
            <person name="Pangilinan J."/>
            <person name="Park H.-J."/>
            <person name="Ramirez L."/>
            <person name="Alfaro M."/>
            <person name="Sun H."/>
            <person name="Tritt A."/>
            <person name="Yoshinaga Y."/>
            <person name="Zwiers L.-H."/>
            <person name="Turgeon B."/>
            <person name="Goodwin S."/>
            <person name="Spatafora J."/>
            <person name="Crous P."/>
            <person name="Grigoriev I."/>
        </authorList>
    </citation>
    <scope>NUCLEOTIDE SEQUENCE</scope>
    <source>
        <strain evidence="2">CBS 627.86</strain>
    </source>
</reference>
<protein>
    <submittedName>
        <fullName evidence="2">Uncharacterized protein</fullName>
    </submittedName>
</protein>
<feature type="region of interest" description="Disordered" evidence="1">
    <location>
        <begin position="117"/>
        <end position="146"/>
    </location>
</feature>